<protein>
    <submittedName>
        <fullName evidence="5">LacI family transcriptional regulator</fullName>
    </submittedName>
</protein>
<comment type="caution">
    <text evidence="5">The sequence shown here is derived from an EMBL/GenBank/DDBJ whole genome shotgun (WGS) entry which is preliminary data.</text>
</comment>
<keyword evidence="3" id="KW-0804">Transcription</keyword>
<accession>A0A4Q8L6R9</accession>
<dbReference type="InterPro" id="IPR010982">
    <property type="entry name" value="Lambda_DNA-bd_dom_sf"/>
</dbReference>
<evidence type="ECO:0000256" key="1">
    <source>
        <dbReference type="ARBA" id="ARBA00023015"/>
    </source>
</evidence>
<dbReference type="SUPFAM" id="SSF47413">
    <property type="entry name" value="lambda repressor-like DNA-binding domains"/>
    <property type="match status" value="1"/>
</dbReference>
<dbReference type="OrthoDB" id="5756154at2"/>
<proteinExistence type="predicted"/>
<dbReference type="Gene3D" id="3.40.50.2300">
    <property type="match status" value="2"/>
</dbReference>
<dbReference type="InterPro" id="IPR025997">
    <property type="entry name" value="SBP_2_dom"/>
</dbReference>
<dbReference type="PANTHER" id="PTHR30146:SF152">
    <property type="entry name" value="TRANSCRIPTIONAL REGULATORY PROTEIN"/>
    <property type="match status" value="1"/>
</dbReference>
<dbReference type="Pfam" id="PF00356">
    <property type="entry name" value="LacI"/>
    <property type="match status" value="1"/>
</dbReference>
<dbReference type="GO" id="GO:0000976">
    <property type="term" value="F:transcription cis-regulatory region binding"/>
    <property type="evidence" value="ECO:0007669"/>
    <property type="project" value="TreeGrafter"/>
</dbReference>
<keyword evidence="1" id="KW-0805">Transcription regulation</keyword>
<organism evidence="5 6">
    <name type="scientific">Pseudoxanthomonas winnipegensis</name>
    <dbReference type="NCBI Taxonomy" id="2480810"/>
    <lineage>
        <taxon>Bacteria</taxon>
        <taxon>Pseudomonadati</taxon>
        <taxon>Pseudomonadota</taxon>
        <taxon>Gammaproteobacteria</taxon>
        <taxon>Lysobacterales</taxon>
        <taxon>Lysobacteraceae</taxon>
        <taxon>Pseudoxanthomonas</taxon>
    </lineage>
</organism>
<dbReference type="GO" id="GO:0055085">
    <property type="term" value="P:transmembrane transport"/>
    <property type="evidence" value="ECO:0007669"/>
    <property type="project" value="UniProtKB-ARBA"/>
</dbReference>
<dbReference type="InterPro" id="IPR000843">
    <property type="entry name" value="HTH_LacI"/>
</dbReference>
<dbReference type="PROSITE" id="PS50932">
    <property type="entry name" value="HTH_LACI_2"/>
    <property type="match status" value="1"/>
</dbReference>
<dbReference type="CDD" id="cd01392">
    <property type="entry name" value="HTH_LacI"/>
    <property type="match status" value="1"/>
</dbReference>
<dbReference type="SMART" id="SM00354">
    <property type="entry name" value="HTH_LACI"/>
    <property type="match status" value="1"/>
</dbReference>
<name>A0A4Q8L6R9_9GAMM</name>
<evidence type="ECO:0000313" key="5">
    <source>
        <dbReference type="EMBL" id="TAA23339.1"/>
    </source>
</evidence>
<dbReference type="Proteomes" id="UP000292627">
    <property type="component" value="Unassembled WGS sequence"/>
</dbReference>
<evidence type="ECO:0000256" key="2">
    <source>
        <dbReference type="ARBA" id="ARBA00023125"/>
    </source>
</evidence>
<sequence length="349" mass="38947">MSAERRRTKRSPRFTEIAIEAGVSPSTVDRVLNERGSVSDALRRKVVEAAKRLGTNRLLPDVRHGVLHFDVVLVHSEIALFQRFNNALDRYANLIGPRVTVHRSAWGERDDERLAEFLENPPYPRHGLLIVARDNARIAQALRAVNAAGTPVVTMTSDVSGIQRLAYVGIDNVLAGRTAGYLAGRFTRQAGKVWMPVASLDFRSQLDRVEGFTQILAEQFPHLDPLPPVEVADDNERAHALLHDTLRHRHDIVAIYSTGACSGGIRRALRRHPLAVAPVWIGHEATREHAELLRAGDLAAVIDQDPEGQILAGLQHLLHANEELERAPEQRTRFRLITPENLSQFELFA</sequence>
<dbReference type="Gene3D" id="1.10.260.40">
    <property type="entry name" value="lambda repressor-like DNA-binding domains"/>
    <property type="match status" value="1"/>
</dbReference>
<keyword evidence="2" id="KW-0238">DNA-binding</keyword>
<dbReference type="GO" id="GO:0003700">
    <property type="term" value="F:DNA-binding transcription factor activity"/>
    <property type="evidence" value="ECO:0007669"/>
    <property type="project" value="TreeGrafter"/>
</dbReference>
<dbReference type="CDD" id="cd06307">
    <property type="entry name" value="PBP1_sugar_binding"/>
    <property type="match status" value="1"/>
</dbReference>
<dbReference type="RefSeq" id="WP_130552363.1">
    <property type="nucleotide sequence ID" value="NZ_SHMC01000006.1"/>
</dbReference>
<gene>
    <name evidence="5" type="ORF">EA660_15520</name>
</gene>
<evidence type="ECO:0000256" key="3">
    <source>
        <dbReference type="ARBA" id="ARBA00023163"/>
    </source>
</evidence>
<dbReference type="AlphaFoldDB" id="A0A4Q8L6R9"/>
<evidence type="ECO:0000313" key="6">
    <source>
        <dbReference type="Proteomes" id="UP000292627"/>
    </source>
</evidence>
<evidence type="ECO:0000259" key="4">
    <source>
        <dbReference type="PROSITE" id="PS50932"/>
    </source>
</evidence>
<feature type="domain" description="HTH lacI-type" evidence="4">
    <location>
        <begin position="12"/>
        <end position="54"/>
    </location>
</feature>
<dbReference type="PANTHER" id="PTHR30146">
    <property type="entry name" value="LACI-RELATED TRANSCRIPTIONAL REPRESSOR"/>
    <property type="match status" value="1"/>
</dbReference>
<reference evidence="5 6" key="1">
    <citation type="submission" date="2019-02" db="EMBL/GenBank/DDBJ databases">
        <title>WGS of Pseudoxanthomonas species novum from clinical isolates.</title>
        <authorList>
            <person name="Bernier A.-M."/>
            <person name="Bernard K."/>
            <person name="Vachon A."/>
        </authorList>
    </citation>
    <scope>NUCLEOTIDE SEQUENCE [LARGE SCALE GENOMIC DNA]</scope>
    <source>
        <strain evidence="5 6">NML171200</strain>
    </source>
</reference>
<dbReference type="InterPro" id="IPR028082">
    <property type="entry name" value="Peripla_BP_I"/>
</dbReference>
<dbReference type="SUPFAM" id="SSF53822">
    <property type="entry name" value="Periplasmic binding protein-like I"/>
    <property type="match status" value="1"/>
</dbReference>
<dbReference type="Pfam" id="PF13407">
    <property type="entry name" value="Peripla_BP_4"/>
    <property type="match status" value="1"/>
</dbReference>
<dbReference type="EMBL" id="SHMC01000006">
    <property type="protein sequence ID" value="TAA23339.1"/>
    <property type="molecule type" value="Genomic_DNA"/>
</dbReference>